<feature type="binding site" evidence="10">
    <location>
        <position position="133"/>
    </location>
    <ligand>
        <name>Mn(2+)</name>
        <dbReference type="ChEBI" id="CHEBI:29035"/>
        <label>1</label>
    </ligand>
</feature>
<evidence type="ECO:0000256" key="2">
    <source>
        <dbReference type="ARBA" id="ARBA00012168"/>
    </source>
</evidence>
<dbReference type="CDD" id="cd09989">
    <property type="entry name" value="Arginase"/>
    <property type="match status" value="1"/>
</dbReference>
<dbReference type="PROSITE" id="PS01053">
    <property type="entry name" value="ARGINASE_1"/>
    <property type="match status" value="1"/>
</dbReference>
<dbReference type="PANTHER" id="PTHR43782">
    <property type="entry name" value="ARGINASE"/>
    <property type="match status" value="1"/>
</dbReference>
<dbReference type="GO" id="GO:0005829">
    <property type="term" value="C:cytosol"/>
    <property type="evidence" value="ECO:0007669"/>
    <property type="project" value="TreeGrafter"/>
</dbReference>
<feature type="binding site" evidence="10">
    <location>
        <position position="108"/>
    </location>
    <ligand>
        <name>Mn(2+)</name>
        <dbReference type="ChEBI" id="CHEBI:29035"/>
        <label>1</label>
    </ligand>
</feature>
<evidence type="ECO:0000256" key="11">
    <source>
        <dbReference type="PROSITE-ProRule" id="PRU00742"/>
    </source>
</evidence>
<organism evidence="14 15">
    <name type="scientific">Parasitella parasitica</name>
    <dbReference type="NCBI Taxonomy" id="35722"/>
    <lineage>
        <taxon>Eukaryota</taxon>
        <taxon>Fungi</taxon>
        <taxon>Fungi incertae sedis</taxon>
        <taxon>Mucoromycota</taxon>
        <taxon>Mucoromycotina</taxon>
        <taxon>Mucoromycetes</taxon>
        <taxon>Mucorales</taxon>
        <taxon>Mucorineae</taxon>
        <taxon>Mucoraceae</taxon>
        <taxon>Parasitella</taxon>
    </lineage>
</organism>
<dbReference type="Gene3D" id="3.40.800.10">
    <property type="entry name" value="Ureohydrolase domain"/>
    <property type="match status" value="1"/>
</dbReference>
<dbReference type="PIRSF" id="PIRSF036979">
    <property type="entry name" value="Arginase"/>
    <property type="match status" value="1"/>
</dbReference>
<dbReference type="SUPFAM" id="SSF52768">
    <property type="entry name" value="Arginase/deacetylase"/>
    <property type="match status" value="1"/>
</dbReference>
<feature type="binding site" evidence="10">
    <location>
        <position position="237"/>
    </location>
    <ligand>
        <name>Mn(2+)</name>
        <dbReference type="ChEBI" id="CHEBI:29035"/>
        <label>1</label>
    </ligand>
</feature>
<dbReference type="OrthoDB" id="9992747at2759"/>
<dbReference type="EMBL" id="LN734038">
    <property type="protein sequence ID" value="CEP19518.1"/>
    <property type="molecule type" value="Genomic_DNA"/>
</dbReference>
<evidence type="ECO:0000256" key="4">
    <source>
        <dbReference type="ARBA" id="ARBA00022436"/>
    </source>
</evidence>
<accession>A0A0B7NW53</accession>
<dbReference type="InterPro" id="IPR023696">
    <property type="entry name" value="Ureohydrolase_dom_sf"/>
</dbReference>
<dbReference type="InterPro" id="IPR020855">
    <property type="entry name" value="Ureohydrolase_Mn_BS"/>
</dbReference>
<keyword evidence="7 12" id="KW-0378">Hydrolase</keyword>
<evidence type="ECO:0000256" key="6">
    <source>
        <dbReference type="ARBA" id="ARBA00022723"/>
    </source>
</evidence>
<dbReference type="NCBIfam" id="TIGR01229">
    <property type="entry name" value="rocF_arginase"/>
    <property type="match status" value="1"/>
</dbReference>
<dbReference type="Pfam" id="PF00491">
    <property type="entry name" value="Arginase"/>
    <property type="match status" value="1"/>
</dbReference>
<dbReference type="AlphaFoldDB" id="A0A0B7NW53"/>
<dbReference type="FunFam" id="3.40.800.10:FF:000005">
    <property type="entry name" value="Arginase"/>
    <property type="match status" value="1"/>
</dbReference>
<evidence type="ECO:0000256" key="8">
    <source>
        <dbReference type="ARBA" id="ARBA00023211"/>
    </source>
</evidence>
<keyword evidence="6 10" id="KW-0479">Metal-binding</keyword>
<evidence type="ECO:0000256" key="13">
    <source>
        <dbReference type="RuleBase" id="RU361159"/>
    </source>
</evidence>
<feature type="binding site" evidence="10">
    <location>
        <position position="135"/>
    </location>
    <ligand>
        <name>Mn(2+)</name>
        <dbReference type="ChEBI" id="CHEBI:29035"/>
        <label>1</label>
    </ligand>
</feature>
<comment type="similarity">
    <text evidence="11 12">Belongs to the arginase family.</text>
</comment>
<dbReference type="GO" id="GO:0000050">
    <property type="term" value="P:urea cycle"/>
    <property type="evidence" value="ECO:0007669"/>
    <property type="project" value="UniProtKB-UniPathway"/>
</dbReference>
<dbReference type="STRING" id="35722.A0A0B7NW53"/>
<dbReference type="GO" id="GO:0004053">
    <property type="term" value="F:arginase activity"/>
    <property type="evidence" value="ECO:0007669"/>
    <property type="project" value="UniProtKB-EC"/>
</dbReference>
<evidence type="ECO:0000256" key="12">
    <source>
        <dbReference type="RuleBase" id="RU003684"/>
    </source>
</evidence>
<name>A0A0B7NW53_9FUNG</name>
<keyword evidence="4" id="KW-0835">Urea cycle</keyword>
<dbReference type="InterPro" id="IPR014033">
    <property type="entry name" value="Arginase"/>
</dbReference>
<keyword evidence="5 13" id="KW-0056">Arginine metabolism</keyword>
<keyword evidence="15" id="KW-1185">Reference proteome</keyword>
<dbReference type="GO" id="GO:0005634">
    <property type="term" value="C:nucleus"/>
    <property type="evidence" value="ECO:0007669"/>
    <property type="project" value="TreeGrafter"/>
</dbReference>
<feature type="binding site" evidence="10">
    <location>
        <position position="235"/>
    </location>
    <ligand>
        <name>Mn(2+)</name>
        <dbReference type="ChEBI" id="CHEBI:29035"/>
        <label>1</label>
    </ligand>
</feature>
<evidence type="ECO:0000256" key="7">
    <source>
        <dbReference type="ARBA" id="ARBA00022801"/>
    </source>
</evidence>
<feature type="binding site" evidence="10">
    <location>
        <position position="131"/>
    </location>
    <ligand>
        <name>Mn(2+)</name>
        <dbReference type="ChEBI" id="CHEBI:29035"/>
        <label>1</label>
    </ligand>
</feature>
<dbReference type="Proteomes" id="UP000054107">
    <property type="component" value="Unassembled WGS sequence"/>
</dbReference>
<evidence type="ECO:0000256" key="3">
    <source>
        <dbReference type="ARBA" id="ARBA00018123"/>
    </source>
</evidence>
<evidence type="ECO:0000256" key="9">
    <source>
        <dbReference type="ARBA" id="ARBA00047391"/>
    </source>
</evidence>
<dbReference type="PRINTS" id="PR00116">
    <property type="entry name" value="ARGINASE"/>
</dbReference>
<reference evidence="14 15" key="1">
    <citation type="submission" date="2014-09" db="EMBL/GenBank/DDBJ databases">
        <authorList>
            <person name="Ellenberger Sabrina"/>
        </authorList>
    </citation>
    <scope>NUCLEOTIDE SEQUENCE [LARGE SCALE GENOMIC DNA]</scope>
    <source>
        <strain evidence="14 15">CBS 412.66</strain>
    </source>
</reference>
<dbReference type="PANTHER" id="PTHR43782:SF3">
    <property type="entry name" value="ARGINASE"/>
    <property type="match status" value="1"/>
</dbReference>
<comment type="cofactor">
    <cofactor evidence="10 13">
        <name>Mn(2+)</name>
        <dbReference type="ChEBI" id="CHEBI:29035"/>
    </cofactor>
    <text evidence="10 13">Binds 2 manganese ions per subunit.</text>
</comment>
<comment type="catalytic activity">
    <reaction evidence="9 13">
        <text>L-arginine + H2O = urea + L-ornithine</text>
        <dbReference type="Rhea" id="RHEA:20569"/>
        <dbReference type="ChEBI" id="CHEBI:15377"/>
        <dbReference type="ChEBI" id="CHEBI:16199"/>
        <dbReference type="ChEBI" id="CHEBI:32682"/>
        <dbReference type="ChEBI" id="CHEBI:46911"/>
        <dbReference type="EC" id="3.5.3.1"/>
    </reaction>
</comment>
<evidence type="ECO:0000256" key="1">
    <source>
        <dbReference type="ARBA" id="ARBA00005098"/>
    </source>
</evidence>
<evidence type="ECO:0000313" key="14">
    <source>
        <dbReference type="EMBL" id="CEP19518.1"/>
    </source>
</evidence>
<protein>
    <recommendedName>
        <fullName evidence="3 13">Arginase</fullName>
        <ecNumber evidence="2 13">3.5.3.1</ecNumber>
    </recommendedName>
</protein>
<proteinExistence type="inferred from homology"/>
<gene>
    <name evidence="14" type="primary">PARPA_13834.1 scaffold 47132</name>
</gene>
<dbReference type="InterPro" id="IPR006035">
    <property type="entry name" value="Ureohydrolase"/>
</dbReference>
<keyword evidence="8 10" id="KW-0464">Manganese</keyword>
<dbReference type="EC" id="3.5.3.1" evidence="2 13"/>
<evidence type="ECO:0000313" key="15">
    <source>
        <dbReference type="Proteomes" id="UP000054107"/>
    </source>
</evidence>
<evidence type="ECO:0000256" key="10">
    <source>
        <dbReference type="PIRSR" id="PIRSR036979-1"/>
    </source>
</evidence>
<dbReference type="GO" id="GO:0010121">
    <property type="term" value="P:L-arginine catabolic process to proline via ornithine"/>
    <property type="evidence" value="ECO:0007669"/>
    <property type="project" value="UniProtKB-ARBA"/>
</dbReference>
<dbReference type="UniPathway" id="UPA00158">
    <property type="reaction ID" value="UER00270"/>
</dbReference>
<sequence>MTSQHKFLTSKSVSVVGVPFNGGQPRTGVEEGPIRLVEFGLLEQFREMGYETEYELNENIADLRPAEDPDTLNLKQPKYVSAVTRVVSQQILKRAQEGKFVLTLGGDHSVALATVSGVFGAYPDACLVWVDAHADINTPASTDSGNIHGCPLSFLTGIADQHPDFDWVQPLLKTNRLVYIGLRDVDEAEKKIIRDAGIKAFSMHHVDKFGIGQVVEMALNHVNPNRDLPIHLSFDVDALDPSVAPSTGTPVRGGLTFREGHYICEAIAETGLLVAADIMEVNPALEDTDSVFQTVQVGCSLARCCLGEALL</sequence>
<comment type="pathway">
    <text evidence="1">Nitrogen metabolism; urea cycle; L-ornithine and urea from L-arginine: step 1/1.</text>
</comment>
<dbReference type="GO" id="GO:0030145">
    <property type="term" value="F:manganese ion binding"/>
    <property type="evidence" value="ECO:0007669"/>
    <property type="project" value="TreeGrafter"/>
</dbReference>
<evidence type="ECO:0000256" key="5">
    <source>
        <dbReference type="ARBA" id="ARBA00022503"/>
    </source>
</evidence>
<dbReference type="PROSITE" id="PS51409">
    <property type="entry name" value="ARGINASE_2"/>
    <property type="match status" value="1"/>
</dbReference>